<feature type="region of interest" description="Disordered" evidence="1">
    <location>
        <begin position="136"/>
        <end position="168"/>
    </location>
</feature>
<organism evidence="2 3">
    <name type="scientific">Aureobasidium uvarum</name>
    <dbReference type="NCBI Taxonomy" id="2773716"/>
    <lineage>
        <taxon>Eukaryota</taxon>
        <taxon>Fungi</taxon>
        <taxon>Dikarya</taxon>
        <taxon>Ascomycota</taxon>
        <taxon>Pezizomycotina</taxon>
        <taxon>Dothideomycetes</taxon>
        <taxon>Dothideomycetidae</taxon>
        <taxon>Dothideales</taxon>
        <taxon>Saccotheciaceae</taxon>
        <taxon>Aureobasidium</taxon>
    </lineage>
</organism>
<proteinExistence type="predicted"/>
<evidence type="ECO:0000256" key="1">
    <source>
        <dbReference type="SAM" id="MobiDB-lite"/>
    </source>
</evidence>
<dbReference type="EMBL" id="CAINUL010000003">
    <property type="protein sequence ID" value="CAD0108625.1"/>
    <property type="molecule type" value="Genomic_DNA"/>
</dbReference>
<accession>A0A9N8PRY9</accession>
<gene>
    <name evidence="2" type="ORF">AWRI4620_LOCUS2880</name>
</gene>
<dbReference type="OrthoDB" id="5242705at2759"/>
<name>A0A9N8PRY9_9PEZI</name>
<keyword evidence="3" id="KW-1185">Reference proteome</keyword>
<feature type="region of interest" description="Disordered" evidence="1">
    <location>
        <begin position="85"/>
        <end position="105"/>
    </location>
</feature>
<dbReference type="Proteomes" id="UP000745764">
    <property type="component" value="Unassembled WGS sequence"/>
</dbReference>
<evidence type="ECO:0000313" key="3">
    <source>
        <dbReference type="Proteomes" id="UP000745764"/>
    </source>
</evidence>
<dbReference type="AlphaFoldDB" id="A0A9N8PRY9"/>
<reference evidence="2" key="1">
    <citation type="submission" date="2020-06" db="EMBL/GenBank/DDBJ databases">
        <authorList>
            <person name="Onetto C."/>
        </authorList>
    </citation>
    <scope>NUCLEOTIDE SEQUENCE</scope>
</reference>
<protein>
    <submittedName>
        <fullName evidence="2">Uncharacterized protein</fullName>
    </submittedName>
</protein>
<sequence length="168" mass="18243">MLVRADRARTVGIIFFILSIIDAHKAHVPTWKANSIATMIHGPDEMLQRDLHTKNHVHSLSVASETVAKLEWFPEGYALTAGHQPAAKISRPTTPGRDEEEHEMDALRIPTTPQTPGSNITLVEPHVVGGAEQGTIRPVSPAFAGPGWSDVQIDDPSESPPLGIRKSL</sequence>
<evidence type="ECO:0000313" key="2">
    <source>
        <dbReference type="EMBL" id="CAD0108625.1"/>
    </source>
</evidence>
<comment type="caution">
    <text evidence="2">The sequence shown here is derived from an EMBL/GenBank/DDBJ whole genome shotgun (WGS) entry which is preliminary data.</text>
</comment>